<keyword evidence="1 2" id="KW-0556">Organic radical</keyword>
<dbReference type="Pfam" id="PF01228">
    <property type="entry name" value="Gly_radical"/>
    <property type="match status" value="1"/>
</dbReference>
<feature type="domain" description="Glycine radical" evidence="3">
    <location>
        <begin position="1"/>
        <end position="108"/>
    </location>
</feature>
<evidence type="ECO:0000256" key="2">
    <source>
        <dbReference type="PROSITE-ProRule" id="PRU00493"/>
    </source>
</evidence>
<dbReference type="PROSITE" id="PS51149">
    <property type="entry name" value="GLY_RADICAL_2"/>
    <property type="match status" value="1"/>
</dbReference>
<sequence>MLLSNYHTKNYRFRERAARLLNVKFTPSVLAGEAGTRKLCDFIKVWCDLKLWHIQFNVINRQTLLAAKADPERFRGLIVRIAGYSAYFTDLSPELQDDLIARTGHEIF</sequence>
<dbReference type="InterPro" id="IPR051215">
    <property type="entry name" value="GRE"/>
</dbReference>
<dbReference type="GO" id="GO:0003824">
    <property type="term" value="F:catalytic activity"/>
    <property type="evidence" value="ECO:0007669"/>
    <property type="project" value="InterPro"/>
</dbReference>
<evidence type="ECO:0000259" key="3">
    <source>
        <dbReference type="PROSITE" id="PS51149"/>
    </source>
</evidence>
<dbReference type="PANTHER" id="PTHR43641">
    <property type="entry name" value="FORMATE ACETYLTRANSFERASE 3-RELATED"/>
    <property type="match status" value="1"/>
</dbReference>
<feature type="modified residue" description="Glycine radical" evidence="2">
    <location>
        <position position="83"/>
    </location>
</feature>
<dbReference type="PROSITE" id="PS00850">
    <property type="entry name" value="GLY_RADICAL_1"/>
    <property type="match status" value="1"/>
</dbReference>
<reference evidence="4" key="1">
    <citation type="submission" date="2024-06" db="EMBL/GenBank/DDBJ databases">
        <authorList>
            <person name="Coelho C."/>
            <person name="Bento M."/>
            <person name="Garcia E."/>
            <person name="Camelo A."/>
            <person name="Brandao I."/>
            <person name="Espirito Santo C."/>
            <person name="Trovao J."/>
            <person name="Verissimo A."/>
            <person name="Costa J."/>
            <person name="Tiago I."/>
        </authorList>
    </citation>
    <scope>NUCLEOTIDE SEQUENCE</scope>
    <source>
        <strain evidence="4">KWT182</strain>
    </source>
</reference>
<organism evidence="4">
    <name type="scientific">Acerihabitans sp. KWT182</name>
    <dbReference type="NCBI Taxonomy" id="3157919"/>
    <lineage>
        <taxon>Bacteria</taxon>
        <taxon>Pseudomonadati</taxon>
        <taxon>Pseudomonadota</taxon>
        <taxon>Gammaproteobacteria</taxon>
        <taxon>Enterobacterales</taxon>
        <taxon>Pectobacteriaceae</taxon>
        <taxon>Acerihabitans</taxon>
    </lineage>
</organism>
<evidence type="ECO:0000313" key="4">
    <source>
        <dbReference type="EMBL" id="XBS71323.1"/>
    </source>
</evidence>
<protein>
    <submittedName>
        <fullName evidence="4">Glycine radical domain-containing protein</fullName>
    </submittedName>
</protein>
<evidence type="ECO:0000256" key="1">
    <source>
        <dbReference type="ARBA" id="ARBA00022818"/>
    </source>
</evidence>
<proteinExistence type="predicted"/>
<dbReference type="InterPro" id="IPR001150">
    <property type="entry name" value="Gly_radical"/>
</dbReference>
<dbReference type="AlphaFoldDB" id="A0AAU7QEH6"/>
<gene>
    <name evidence="4" type="ORF">ABK905_10505</name>
</gene>
<dbReference type="SUPFAM" id="SSF51998">
    <property type="entry name" value="PFL-like glycyl radical enzymes"/>
    <property type="match status" value="1"/>
</dbReference>
<dbReference type="PANTHER" id="PTHR43641:SF3">
    <property type="entry name" value="DEHYDRATASE PFLD-RELATED"/>
    <property type="match status" value="1"/>
</dbReference>
<dbReference type="GO" id="GO:0005829">
    <property type="term" value="C:cytosol"/>
    <property type="evidence" value="ECO:0007669"/>
    <property type="project" value="TreeGrafter"/>
</dbReference>
<dbReference type="Gene3D" id="3.20.70.20">
    <property type="match status" value="1"/>
</dbReference>
<name>A0AAU7QEH6_9GAMM</name>
<accession>A0AAU7QEH6</accession>
<dbReference type="EMBL" id="CP157947">
    <property type="protein sequence ID" value="XBS71323.1"/>
    <property type="molecule type" value="Genomic_DNA"/>
</dbReference>
<dbReference type="InterPro" id="IPR019777">
    <property type="entry name" value="Form_AcTrfase_GR_CS"/>
</dbReference>